<protein>
    <submittedName>
        <fullName evidence="12">Phosphomannomutase/phosphoglucomutase</fullName>
    </submittedName>
</protein>
<feature type="domain" description="Alpha-D-phosphohexomutase C-terminal" evidence="8">
    <location>
        <begin position="377"/>
        <end position="447"/>
    </location>
</feature>
<dbReference type="CDD" id="cd03089">
    <property type="entry name" value="PMM_PGM"/>
    <property type="match status" value="1"/>
</dbReference>
<dbReference type="PANTHER" id="PTHR43771:SF1">
    <property type="entry name" value="PHOSPHOMANNOMUTASE"/>
    <property type="match status" value="1"/>
</dbReference>
<dbReference type="Gene3D" id="3.30.310.50">
    <property type="entry name" value="Alpha-D-phosphohexomutase, C-terminal domain"/>
    <property type="match status" value="1"/>
</dbReference>
<dbReference type="SUPFAM" id="SSF53738">
    <property type="entry name" value="Phosphoglucomutase, first 3 domains"/>
    <property type="match status" value="3"/>
</dbReference>
<feature type="domain" description="Alpha-D-phosphohexomutase alpha/beta/alpha" evidence="11">
    <location>
        <begin position="263"/>
        <end position="372"/>
    </location>
</feature>
<dbReference type="Pfam" id="PF02880">
    <property type="entry name" value="PGM_PMM_III"/>
    <property type="match status" value="1"/>
</dbReference>
<evidence type="ECO:0000259" key="11">
    <source>
        <dbReference type="Pfam" id="PF02880"/>
    </source>
</evidence>
<dbReference type="AlphaFoldDB" id="A0A2M7D6K2"/>
<organism evidence="12 13">
    <name type="scientific">Candidatus Portnoybacteria bacterium CG02_land_8_20_14_3_00_45_8</name>
    <dbReference type="NCBI Taxonomy" id="1974807"/>
    <lineage>
        <taxon>Bacteria</taxon>
        <taxon>Candidatus Portnoyibacteriota</taxon>
    </lineage>
</organism>
<reference evidence="13" key="1">
    <citation type="submission" date="2017-09" db="EMBL/GenBank/DDBJ databases">
        <title>Depth-based differentiation of microbial function through sediment-hosted aquifers and enrichment of novel symbionts in the deep terrestrial subsurface.</title>
        <authorList>
            <person name="Probst A.J."/>
            <person name="Ladd B."/>
            <person name="Jarett J.K."/>
            <person name="Geller-Mcgrath D.E."/>
            <person name="Sieber C.M.K."/>
            <person name="Emerson J.B."/>
            <person name="Anantharaman K."/>
            <person name="Thomas B.C."/>
            <person name="Malmstrom R."/>
            <person name="Stieglmeier M."/>
            <person name="Klingl A."/>
            <person name="Woyke T."/>
            <person name="Ryan C.M."/>
            <person name="Banfield J.F."/>
        </authorList>
    </citation>
    <scope>NUCLEOTIDE SEQUENCE [LARGE SCALE GENOMIC DNA]</scope>
</reference>
<keyword evidence="5 7" id="KW-0460">Magnesium</keyword>
<dbReference type="PROSITE" id="PS00710">
    <property type="entry name" value="PGM_PMM"/>
    <property type="match status" value="1"/>
</dbReference>
<dbReference type="InterPro" id="IPR005846">
    <property type="entry name" value="A-D-PHexomutase_a/b/a-III"/>
</dbReference>
<evidence type="ECO:0000256" key="6">
    <source>
        <dbReference type="ARBA" id="ARBA00023235"/>
    </source>
</evidence>
<dbReference type="Pfam" id="PF00408">
    <property type="entry name" value="PGM_PMM_IV"/>
    <property type="match status" value="1"/>
</dbReference>
<dbReference type="Proteomes" id="UP000229247">
    <property type="component" value="Unassembled WGS sequence"/>
</dbReference>
<keyword evidence="4 7" id="KW-0479">Metal-binding</keyword>
<evidence type="ECO:0000256" key="5">
    <source>
        <dbReference type="ARBA" id="ARBA00022842"/>
    </source>
</evidence>
<evidence type="ECO:0000313" key="12">
    <source>
        <dbReference type="EMBL" id="PIV38642.1"/>
    </source>
</evidence>
<dbReference type="Pfam" id="PF02878">
    <property type="entry name" value="PGM_PMM_I"/>
    <property type="match status" value="1"/>
</dbReference>
<evidence type="ECO:0000313" key="13">
    <source>
        <dbReference type="Proteomes" id="UP000229247"/>
    </source>
</evidence>
<dbReference type="InterPro" id="IPR005844">
    <property type="entry name" value="A-D-PHexomutase_a/b/a-I"/>
</dbReference>
<comment type="similarity">
    <text evidence="2 7">Belongs to the phosphohexose mutase family.</text>
</comment>
<dbReference type="InterPro" id="IPR036900">
    <property type="entry name" value="A-D-PHexomutase_C_sf"/>
</dbReference>
<dbReference type="SUPFAM" id="SSF55957">
    <property type="entry name" value="Phosphoglucomutase, C-terminal domain"/>
    <property type="match status" value="1"/>
</dbReference>
<dbReference type="PRINTS" id="PR00509">
    <property type="entry name" value="PGMPMM"/>
</dbReference>
<evidence type="ECO:0000256" key="7">
    <source>
        <dbReference type="RuleBase" id="RU004326"/>
    </source>
</evidence>
<evidence type="ECO:0000256" key="2">
    <source>
        <dbReference type="ARBA" id="ARBA00010231"/>
    </source>
</evidence>
<dbReference type="InterPro" id="IPR016055">
    <property type="entry name" value="A-D-PHexomutase_a/b/a-I/II/III"/>
</dbReference>
<dbReference type="GO" id="GO:0000287">
    <property type="term" value="F:magnesium ion binding"/>
    <property type="evidence" value="ECO:0007669"/>
    <property type="project" value="InterPro"/>
</dbReference>
<dbReference type="InterPro" id="IPR016066">
    <property type="entry name" value="A-D-PHexomutase_CS"/>
</dbReference>
<name>A0A2M7D6K2_9BACT</name>
<comment type="cofactor">
    <cofactor evidence="1">
        <name>Mg(2+)</name>
        <dbReference type="ChEBI" id="CHEBI:18420"/>
    </cofactor>
</comment>
<sequence>MINPKIFKAYDIRGLYPSEIDEETAYQIGQAFIGFLNKKGGLNNRQIVVGRDMRVSSDDLFEALTQSLMSRSFDVIDIGRCSTPLFYWALISERAAGGVMITASHNPRQYNGFKLYGAEAWPIGETSGMQDIKALAMKEMATPIAALPGRVVKKDIMSGYLAYVKSRIDLKKLEPFKIVADCGNGMIGPELTELLKVLPGQIRVLFSEPDGTFPNHEANPIKEENLVALKQAVKEAGADFGVAFDGDGDRLTFVDEKGESVRGDFITALIAEELLKTSPGQKIFYEIRSSRAVPEAIVAAGGMPILGRAGHTLIKMQMRREDILFGGELSGHYFFKDLGFVDSALLPLLMIWEVLGVEQKTLSAIVAPFKKYYHSGEINFSVADADKIIEAVVQRFSDGQIKRIDGITIEYPDWWFNLRKSNTEPLVRLNMEADTAELLEEKKQEIIGLIK</sequence>
<dbReference type="EMBL" id="PEUE01000026">
    <property type="protein sequence ID" value="PIV38642.1"/>
    <property type="molecule type" value="Genomic_DNA"/>
</dbReference>
<dbReference type="InterPro" id="IPR005841">
    <property type="entry name" value="Alpha-D-phosphohexomutase_SF"/>
</dbReference>
<dbReference type="GO" id="GO:0005975">
    <property type="term" value="P:carbohydrate metabolic process"/>
    <property type="evidence" value="ECO:0007669"/>
    <property type="project" value="InterPro"/>
</dbReference>
<keyword evidence="6" id="KW-0413">Isomerase</keyword>
<evidence type="ECO:0000259" key="8">
    <source>
        <dbReference type="Pfam" id="PF00408"/>
    </source>
</evidence>
<evidence type="ECO:0000256" key="4">
    <source>
        <dbReference type="ARBA" id="ARBA00022723"/>
    </source>
</evidence>
<keyword evidence="3" id="KW-0597">Phosphoprotein</keyword>
<feature type="domain" description="Alpha-D-phosphohexomutase alpha/beta/alpha" evidence="9">
    <location>
        <begin position="5"/>
        <end position="138"/>
    </location>
</feature>
<dbReference type="Gene3D" id="3.40.120.10">
    <property type="entry name" value="Alpha-D-Glucose-1,6-Bisphosphate, subunit A, domain 3"/>
    <property type="match status" value="3"/>
</dbReference>
<dbReference type="PANTHER" id="PTHR43771">
    <property type="entry name" value="PHOSPHOMANNOMUTASE"/>
    <property type="match status" value="1"/>
</dbReference>
<dbReference type="Pfam" id="PF02879">
    <property type="entry name" value="PGM_PMM_II"/>
    <property type="match status" value="1"/>
</dbReference>
<proteinExistence type="inferred from homology"/>
<evidence type="ECO:0000256" key="3">
    <source>
        <dbReference type="ARBA" id="ARBA00022553"/>
    </source>
</evidence>
<dbReference type="InterPro" id="IPR005843">
    <property type="entry name" value="A-D-PHexomutase_C"/>
</dbReference>
<evidence type="ECO:0000256" key="1">
    <source>
        <dbReference type="ARBA" id="ARBA00001946"/>
    </source>
</evidence>
<dbReference type="InterPro" id="IPR005845">
    <property type="entry name" value="A-D-PHexomutase_a/b/a-II"/>
</dbReference>
<evidence type="ECO:0000259" key="10">
    <source>
        <dbReference type="Pfam" id="PF02879"/>
    </source>
</evidence>
<gene>
    <name evidence="12" type="primary">manB</name>
    <name evidence="12" type="ORF">COS30_00970</name>
</gene>
<feature type="domain" description="Alpha-D-phosphohexomutase alpha/beta/alpha" evidence="10">
    <location>
        <begin position="160"/>
        <end position="258"/>
    </location>
</feature>
<accession>A0A2M7D6K2</accession>
<comment type="caution">
    <text evidence="12">The sequence shown here is derived from an EMBL/GenBank/DDBJ whole genome shotgun (WGS) entry which is preliminary data.</text>
</comment>
<dbReference type="GO" id="GO:0016868">
    <property type="term" value="F:intramolecular phosphotransferase activity"/>
    <property type="evidence" value="ECO:0007669"/>
    <property type="project" value="InterPro"/>
</dbReference>
<evidence type="ECO:0000259" key="9">
    <source>
        <dbReference type="Pfam" id="PF02878"/>
    </source>
</evidence>